<reference evidence="2" key="1">
    <citation type="submission" date="2020-12" db="EMBL/GenBank/DDBJ databases">
        <title>Oil enriched cultivation method for isolating marine PHA-producing bacteria.</title>
        <authorList>
            <person name="Zheng W."/>
            <person name="Yu S."/>
            <person name="Huang Y."/>
        </authorList>
    </citation>
    <scope>NUCLEOTIDE SEQUENCE</scope>
    <source>
        <strain evidence="2">SY-2-3</strain>
    </source>
</reference>
<feature type="transmembrane region" description="Helical" evidence="1">
    <location>
        <begin position="680"/>
        <end position="699"/>
    </location>
</feature>
<keyword evidence="1" id="KW-0472">Membrane</keyword>
<evidence type="ECO:0000256" key="1">
    <source>
        <dbReference type="SAM" id="Phobius"/>
    </source>
</evidence>
<dbReference type="PANTHER" id="PTHR33406">
    <property type="entry name" value="MEMBRANE PROTEIN MJ1562-RELATED"/>
    <property type="match status" value="1"/>
</dbReference>
<dbReference type="InterPro" id="IPR050545">
    <property type="entry name" value="Mycobact_MmpL"/>
</dbReference>
<dbReference type="GO" id="GO:0005886">
    <property type="term" value="C:plasma membrane"/>
    <property type="evidence" value="ECO:0007669"/>
    <property type="project" value="TreeGrafter"/>
</dbReference>
<comment type="caution">
    <text evidence="2">The sequence shown here is derived from an EMBL/GenBank/DDBJ whole genome shotgun (WGS) entry which is preliminary data.</text>
</comment>
<name>A0A8I1MA94_9PROT</name>
<feature type="transmembrane region" description="Helical" evidence="1">
    <location>
        <begin position="282"/>
        <end position="302"/>
    </location>
</feature>
<organism evidence="2 3">
    <name type="scientific">Thalassospira povalilytica</name>
    <dbReference type="NCBI Taxonomy" id="732237"/>
    <lineage>
        <taxon>Bacteria</taxon>
        <taxon>Pseudomonadati</taxon>
        <taxon>Pseudomonadota</taxon>
        <taxon>Alphaproteobacteria</taxon>
        <taxon>Rhodospirillales</taxon>
        <taxon>Thalassospiraceae</taxon>
        <taxon>Thalassospira</taxon>
    </lineage>
</organism>
<accession>A0A8I1MA94</accession>
<dbReference type="RefSeq" id="WP_206928164.1">
    <property type="nucleotide sequence ID" value="NZ_JAEKJW010000003.1"/>
</dbReference>
<feature type="transmembrane region" description="Helical" evidence="1">
    <location>
        <begin position="350"/>
        <end position="369"/>
    </location>
</feature>
<proteinExistence type="predicted"/>
<keyword evidence="1" id="KW-1133">Transmembrane helix</keyword>
<dbReference type="Proteomes" id="UP000664405">
    <property type="component" value="Unassembled WGS sequence"/>
</dbReference>
<dbReference type="SUPFAM" id="SSF82866">
    <property type="entry name" value="Multidrug efflux transporter AcrB transmembrane domain"/>
    <property type="match status" value="2"/>
</dbReference>
<keyword evidence="1" id="KW-0812">Transmembrane</keyword>
<evidence type="ECO:0000313" key="2">
    <source>
        <dbReference type="EMBL" id="MBN8198290.1"/>
    </source>
</evidence>
<feature type="transmembrane region" description="Helical" evidence="1">
    <location>
        <begin position="429"/>
        <end position="447"/>
    </location>
</feature>
<gene>
    <name evidence="2" type="ORF">JF547_17610</name>
</gene>
<feature type="transmembrane region" description="Helical" evidence="1">
    <location>
        <begin position="737"/>
        <end position="760"/>
    </location>
</feature>
<feature type="transmembrane region" description="Helical" evidence="1">
    <location>
        <begin position="375"/>
        <end position="395"/>
    </location>
</feature>
<feature type="transmembrane region" description="Helical" evidence="1">
    <location>
        <begin position="308"/>
        <end position="329"/>
    </location>
</feature>
<dbReference type="AlphaFoldDB" id="A0A8I1MA94"/>
<feature type="transmembrane region" description="Helical" evidence="1">
    <location>
        <begin position="258"/>
        <end position="275"/>
    </location>
</feature>
<dbReference type="PANTHER" id="PTHR33406:SF13">
    <property type="entry name" value="MEMBRANE PROTEIN YDFJ"/>
    <property type="match status" value="1"/>
</dbReference>
<dbReference type="Gene3D" id="1.20.1640.10">
    <property type="entry name" value="Multidrug efflux transporter AcrB transmembrane domain"/>
    <property type="match status" value="2"/>
</dbReference>
<dbReference type="EMBL" id="JAEKJW010000003">
    <property type="protein sequence ID" value="MBN8198290.1"/>
    <property type="molecule type" value="Genomic_DNA"/>
</dbReference>
<protein>
    <recommendedName>
        <fullName evidence="4">Membrane transport protein MMPL domain-containing protein</fullName>
    </recommendedName>
</protein>
<evidence type="ECO:0000313" key="3">
    <source>
        <dbReference type="Proteomes" id="UP000664405"/>
    </source>
</evidence>
<evidence type="ECO:0008006" key="4">
    <source>
        <dbReference type="Google" id="ProtNLM"/>
    </source>
</evidence>
<sequence length="779" mass="83309">MNVRAVIWGLCLIVMGVLTFWQINAQNAKIDGDILSLIGREHHDGDTDQQDRLSDITIVRDLLRRDANQVIIMMSHPDRDQLEKASRTLAQYFRDMDGTASVSLPGFEAGDARSLYGFYLDHAGGLLSQKDRDLLTNGDGQRIYKRAVQSLYAPSSMISAQSLASDPFSLLPGFLAELGDKIGQSGLVHQDDRYGTPIIITLAPHVRTSGFETDWVNHANDLIAAATASDDALLIAKTGQIFFAVSEATHAKSDVQRIAMIATFGVIAMVVWVFMSPLPILAALLTVGSGLLAGITALVLIFDSIHAIALVFGASLIGISIDYALHYLVLPGSSGTDDTRLSHVRPGLRLGLLTTVCGFSALAFTPTILLAQISVYSIAGLIAAYVTVVTILPCLPARNIRDRAAIRVIYQKIDTVLLAVRPSNGLRHVMLALATVALIGAAFYLPANDDIAALGHGDDTLIADARMIGETLGMGGNPQFIRVDGDNIQDRLETGEAVRDALRPLITDGRVGSLFGLSDVIPSISRQNANRALITSQLIEPFGPQLQGVIPVDVASTQDTKTPLEPAPEILAAIPGLSGLQRGETDIIRLNAVKDVDAVRDAISHIGQARLINPRETITGQFARYRVWASIALGVSLLVAGLVAVLRYGFPDGLHVVAAPLIAILCAVCGAFVLGVTINFFAIMALFLVFAIGADYAIFTSESRQHGTQDATRFAVFLSLISSVLAFGLLATSSVPVVNAIGTIISIGLISAWVLSYWMCAGHKGNDQRTTHPQSRGHQ</sequence>
<feature type="transmembrane region" description="Helical" evidence="1">
    <location>
        <begin position="625"/>
        <end position="646"/>
    </location>
</feature>
<feature type="transmembrane region" description="Helical" evidence="1">
    <location>
        <begin position="711"/>
        <end position="731"/>
    </location>
</feature>